<evidence type="ECO:0000313" key="2">
    <source>
        <dbReference type="EMBL" id="RAI59885.1"/>
    </source>
</evidence>
<dbReference type="Proteomes" id="UP000249065">
    <property type="component" value="Unassembled WGS sequence"/>
</dbReference>
<feature type="region of interest" description="Disordered" evidence="1">
    <location>
        <begin position="26"/>
        <end position="54"/>
    </location>
</feature>
<dbReference type="AlphaFoldDB" id="A0A327MBM6"/>
<dbReference type="PANTHER" id="PTHR21174:SF0">
    <property type="entry name" value="HD PHOSPHOHYDROLASE FAMILY PROTEIN-RELATED"/>
    <property type="match status" value="1"/>
</dbReference>
<feature type="compositionally biased region" description="Low complexity" evidence="1">
    <location>
        <begin position="26"/>
        <end position="44"/>
    </location>
</feature>
<organism evidence="2 3">
    <name type="scientific">Roseicella frigidaeris</name>
    <dbReference type="NCBI Taxonomy" id="2230885"/>
    <lineage>
        <taxon>Bacteria</taxon>
        <taxon>Pseudomonadati</taxon>
        <taxon>Pseudomonadota</taxon>
        <taxon>Alphaproteobacteria</taxon>
        <taxon>Acetobacterales</taxon>
        <taxon>Roseomonadaceae</taxon>
        <taxon>Roseicella</taxon>
    </lineage>
</organism>
<accession>A0A327MBM6</accession>
<comment type="caution">
    <text evidence="2">The sequence shown here is derived from an EMBL/GenBank/DDBJ whole genome shotgun (WGS) entry which is preliminary data.</text>
</comment>
<dbReference type="InterPro" id="IPR009218">
    <property type="entry name" value="HD_phosphohydro"/>
</dbReference>
<dbReference type="PANTHER" id="PTHR21174">
    <property type="match status" value="1"/>
</dbReference>
<protein>
    <recommendedName>
        <fullName evidence="4">HD domain-containing protein</fullName>
    </recommendedName>
</protein>
<dbReference type="SUPFAM" id="SSF109604">
    <property type="entry name" value="HD-domain/PDEase-like"/>
    <property type="match status" value="1"/>
</dbReference>
<evidence type="ECO:0000313" key="3">
    <source>
        <dbReference type="Proteomes" id="UP000249065"/>
    </source>
</evidence>
<gene>
    <name evidence="2" type="ORF">DOO78_06465</name>
</gene>
<keyword evidence="3" id="KW-1185">Reference proteome</keyword>
<reference evidence="3" key="1">
    <citation type="submission" date="2018-06" db="EMBL/GenBank/DDBJ databases">
        <authorList>
            <person name="Khan S.A."/>
        </authorList>
    </citation>
    <scope>NUCLEOTIDE SEQUENCE [LARGE SCALE GENOMIC DNA]</scope>
    <source>
        <strain evidence="3">DB-1506</strain>
    </source>
</reference>
<name>A0A327MBM6_9PROT</name>
<evidence type="ECO:0008006" key="4">
    <source>
        <dbReference type="Google" id="ProtNLM"/>
    </source>
</evidence>
<dbReference type="EMBL" id="QLIX01000003">
    <property type="protein sequence ID" value="RAI59885.1"/>
    <property type="molecule type" value="Genomic_DNA"/>
</dbReference>
<proteinExistence type="predicted"/>
<sequence>MLDHVSGGVSTVDSGPTSSLECQAMARPQARRVAPPASPAPARTRLGRVPAPRQFGRAVNRPRGLRHLLDTVDLPPVLRAELLRRMAAPWRGYHGLQHLAVLWCRHRRYGRTGPMRRKRVARMIAAAILFHDVILVPGAADNEARSAAFWRRAARRLHGFTAKEIGWVAETIQATADHLNTPVPHGERGAARLWLLDLDLTPIGEEATIFDRNGRGLRAEARHLDDAAFAETQRAFLARIRAAPRLLRHARLHTAFEARARANIGRALRRPLPKR</sequence>
<evidence type="ECO:0000256" key="1">
    <source>
        <dbReference type="SAM" id="MobiDB-lite"/>
    </source>
</evidence>